<dbReference type="RefSeq" id="WP_105014570.1">
    <property type="nucleotide sequence ID" value="NZ_MSCN01000001.1"/>
</dbReference>
<keyword evidence="4" id="KW-1185">Reference proteome</keyword>
<proteinExistence type="predicted"/>
<protein>
    <recommendedName>
        <fullName evidence="2">Response regulatory domain-containing protein</fullName>
    </recommendedName>
</protein>
<reference evidence="3 4" key="1">
    <citation type="submission" date="2016-12" db="EMBL/GenBank/DDBJ databases">
        <title>Trade-off between light-utilization and light-protection in marine flavobacteria.</title>
        <authorList>
            <person name="Kumagai Y."/>
            <person name="Yoshizawa S."/>
            <person name="Kogure K."/>
            <person name="Iwasaki W."/>
        </authorList>
    </citation>
    <scope>NUCLEOTIDE SEQUENCE [LARGE SCALE GENOMIC DNA]</scope>
    <source>
        <strain evidence="3 4">NBRC 108759</strain>
    </source>
</reference>
<dbReference type="InterPro" id="IPR001789">
    <property type="entry name" value="Sig_transdc_resp-reg_receiver"/>
</dbReference>
<accession>A0A2S7WK55</accession>
<evidence type="ECO:0000256" key="1">
    <source>
        <dbReference type="PROSITE-ProRule" id="PRU00169"/>
    </source>
</evidence>
<dbReference type="InterPro" id="IPR011006">
    <property type="entry name" value="CheY-like_superfamily"/>
</dbReference>
<dbReference type="EMBL" id="MSCN01000001">
    <property type="protein sequence ID" value="PQJ77988.1"/>
    <property type="molecule type" value="Genomic_DNA"/>
</dbReference>
<name>A0A2S7WK55_9FLAO</name>
<dbReference type="PROSITE" id="PS50110">
    <property type="entry name" value="RESPONSE_REGULATORY"/>
    <property type="match status" value="1"/>
</dbReference>
<dbReference type="OrthoDB" id="659223at2"/>
<feature type="domain" description="Response regulatory" evidence="2">
    <location>
        <begin position="4"/>
        <end position="132"/>
    </location>
</feature>
<dbReference type="Proteomes" id="UP000238882">
    <property type="component" value="Unassembled WGS sequence"/>
</dbReference>
<dbReference type="Gene3D" id="3.40.50.2300">
    <property type="match status" value="1"/>
</dbReference>
<evidence type="ECO:0000259" key="2">
    <source>
        <dbReference type="PROSITE" id="PS50110"/>
    </source>
</evidence>
<dbReference type="AlphaFoldDB" id="A0A2S7WK55"/>
<evidence type="ECO:0000313" key="3">
    <source>
        <dbReference type="EMBL" id="PQJ77988.1"/>
    </source>
</evidence>
<feature type="modified residue" description="4-aspartylphosphate" evidence="1">
    <location>
        <position position="59"/>
    </location>
</feature>
<dbReference type="SUPFAM" id="SSF52172">
    <property type="entry name" value="CheY-like"/>
    <property type="match status" value="1"/>
</dbReference>
<evidence type="ECO:0000313" key="4">
    <source>
        <dbReference type="Proteomes" id="UP000238882"/>
    </source>
</evidence>
<sequence length="222" mass="25508">MFKRVLIAEDVDIINSGLKATLDELNFSEIKHVSYCDEVLLHLKKGVLEHKPFDLLISDLSFIEDHIPQKIKSGEGLVKQVRGAFPNLKIIIFSIEDKPFRIQNLYKNLRVNAYVWKNRNAQIELKKAIHTIYKTDDFYITQDLKSAIHPKKAIEITEYDVNIIKHLSNGILQDDLPKLFIEKGIKPSGKSSIEKRLKFLKEHFNANNPTHLVAIAKDLGLI</sequence>
<keyword evidence="1" id="KW-0597">Phosphoprotein</keyword>
<comment type="caution">
    <text evidence="3">The sequence shown here is derived from an EMBL/GenBank/DDBJ whole genome shotgun (WGS) entry which is preliminary data.</text>
</comment>
<dbReference type="GO" id="GO:0000160">
    <property type="term" value="P:phosphorelay signal transduction system"/>
    <property type="evidence" value="ECO:0007669"/>
    <property type="project" value="InterPro"/>
</dbReference>
<organism evidence="3 4">
    <name type="scientific">Polaribacter porphyrae</name>
    <dbReference type="NCBI Taxonomy" id="1137780"/>
    <lineage>
        <taxon>Bacteria</taxon>
        <taxon>Pseudomonadati</taxon>
        <taxon>Bacteroidota</taxon>
        <taxon>Flavobacteriia</taxon>
        <taxon>Flavobacteriales</taxon>
        <taxon>Flavobacteriaceae</taxon>
    </lineage>
</organism>
<gene>
    <name evidence="3" type="ORF">BTO18_01755</name>
</gene>